<evidence type="ECO:0000256" key="3">
    <source>
        <dbReference type="ARBA" id="ARBA00023157"/>
    </source>
</evidence>
<dbReference type="SMART" id="SM00639">
    <property type="entry name" value="PSA"/>
    <property type="match status" value="15"/>
</dbReference>
<feature type="domain" description="PSI" evidence="7">
    <location>
        <begin position="940"/>
        <end position="986"/>
    </location>
</feature>
<dbReference type="InterPro" id="IPR002895">
    <property type="entry name" value="Paramecium_SA"/>
</dbReference>
<dbReference type="EMBL" id="CAJJDO010000068">
    <property type="protein sequence ID" value="CAD8178013.1"/>
    <property type="molecule type" value="Genomic_DNA"/>
</dbReference>
<evidence type="ECO:0000259" key="7">
    <source>
        <dbReference type="SMART" id="SM00423"/>
    </source>
</evidence>
<dbReference type="OrthoDB" id="290830at2759"/>
<feature type="transmembrane region" description="Helical" evidence="5">
    <location>
        <begin position="2028"/>
        <end position="2047"/>
    </location>
</feature>
<dbReference type="Proteomes" id="UP000689195">
    <property type="component" value="Unassembled WGS sequence"/>
</dbReference>
<accession>A0A8S1VN86</accession>
<name>A0A8S1VN86_9CILI</name>
<dbReference type="SMART" id="SM00423">
    <property type="entry name" value="PSI"/>
    <property type="match status" value="5"/>
</dbReference>
<feature type="transmembrane region" description="Helical" evidence="5">
    <location>
        <begin position="2110"/>
        <end position="2131"/>
    </location>
</feature>
<keyword evidence="4" id="KW-0325">Glycoprotein</keyword>
<feature type="domain" description="PSI" evidence="7">
    <location>
        <begin position="325"/>
        <end position="370"/>
    </location>
</feature>
<dbReference type="PANTHER" id="PTHR38934">
    <property type="entry name" value="HYPHALLY REGULATED CELL WALL PROTEIN 1"/>
    <property type="match status" value="1"/>
</dbReference>
<feature type="transmembrane region" description="Helical" evidence="5">
    <location>
        <begin position="1875"/>
        <end position="1896"/>
    </location>
</feature>
<evidence type="ECO:0000313" key="8">
    <source>
        <dbReference type="EMBL" id="CAD8178013.1"/>
    </source>
</evidence>
<evidence type="ECO:0000256" key="4">
    <source>
        <dbReference type="ARBA" id="ARBA00023180"/>
    </source>
</evidence>
<feature type="transmembrane region" description="Helical" evidence="5">
    <location>
        <begin position="1774"/>
        <end position="1799"/>
    </location>
</feature>
<reference evidence="8" key="1">
    <citation type="submission" date="2021-01" db="EMBL/GenBank/DDBJ databases">
        <authorList>
            <consortium name="Genoscope - CEA"/>
            <person name="William W."/>
        </authorList>
    </citation>
    <scope>NUCLEOTIDE SEQUENCE</scope>
</reference>
<evidence type="ECO:0000256" key="6">
    <source>
        <dbReference type="SAM" id="SignalP"/>
    </source>
</evidence>
<dbReference type="NCBIfam" id="TIGR02232">
    <property type="entry name" value="myxo_disulf_rpt"/>
    <property type="match status" value="1"/>
</dbReference>
<feature type="transmembrane region" description="Helical" evidence="5">
    <location>
        <begin position="1948"/>
        <end position="1967"/>
    </location>
</feature>
<evidence type="ECO:0000256" key="5">
    <source>
        <dbReference type="SAM" id="Phobius"/>
    </source>
</evidence>
<proteinExistence type="predicted"/>
<gene>
    <name evidence="8" type="ORF">PPENT_87.1.T0680221</name>
</gene>
<keyword evidence="2" id="KW-0677">Repeat</keyword>
<keyword evidence="1 6" id="KW-0732">Signal</keyword>
<comment type="caution">
    <text evidence="8">The sequence shown here is derived from an EMBL/GenBank/DDBJ whole genome shotgun (WGS) entry which is preliminary data.</text>
</comment>
<dbReference type="PANTHER" id="PTHR38934:SF6">
    <property type="entry name" value="CHROMOSOME UNDETERMINED SCAFFOLD_176, WHOLE GENOME SHOTGUN SEQUENCE"/>
    <property type="match status" value="1"/>
</dbReference>
<dbReference type="InterPro" id="IPR011936">
    <property type="entry name" value="Myxo_disulph_rpt"/>
</dbReference>
<evidence type="ECO:0000313" key="9">
    <source>
        <dbReference type="Proteomes" id="UP000689195"/>
    </source>
</evidence>
<keyword evidence="5" id="KW-1133">Transmembrane helix</keyword>
<sequence>MMKILRKIFILIVLSQQIRGEYSSFCVCNQIQDNEQCDRSSICQWIQNKCIIKNGERYLDKGSVGVYCKEYSQEDCRLQDKCGFYLGECIDFKECQVFKREECWESSKNCISDGMKCINIGQCEEYENWITCQNKNKANRYCFWSISENPKCRISRECNELPMYLISDLECREQISICTVSVNGGCVESKEQCRMIKYQEQCFYNKDKSQQCYWDQVLSQCVDLVCNNLRFKSDQECRSLLQECTTNGQQCILRQDCKDNLVIEGCVTDIYGNKCIFINNECKKKECSLAEDVNIYSNYNQCQQFDIYLDCVFKNGGGCKNRPINCEDYDGEEDCLSIKNQQCFWMNNNNQCKKQGCESQLLSLNHNQCKIIGKCMGNINGGCQDRPQSCNLINYSQFCDVDYYNRKCYWNTNICVENICSNFIFPQFSSHLQCNIINNKCSYDYYNGICLDYTCETLHQNDCLTNQLCKLPKKCKLKQCSDAPISLITHTDCQLWLNNCTVNVYQLSNIQQIHGCTLKKLSCNDYHQQQCYSTIDDYQCKWNSGICIPKVCSDYINSSSTFCQNLKVVGMKCIINSSNTACIQWPTICSGFSDLSQCSLGLIDGTNCLWNGTSCIFKACNLSSGQSTNYQCNQWNQICNYDISTSQCKERDVFDTCGMTVTFTIQNHQECNAWNNSCTVNTAGAIGCQRKQYSCLGYTTQQKCSEDYYGVKCQWNISTNQCFNYIPSSCPMVLNLAITNQMCEQISISCVNQNIACELLKTDCSLYVFEMQCKINSYYEPCVWNGTNCLSIQCQSQTTANNDSDCFNYFNSSKNCQQKIKADGMREQGCEIMDYCSSIISQQKCDQSVSRNQVSCKFISGVCQEVHQNNNQNCHLNISATSNYECKQINDICELNYRDGIGCTASQCNLITNSSICILQKPKGTSCSWNSSGNLCQTNSCSFYTINSICIEQYEEYNIKCYWCDNRCINSNYCQEVIMDYHKECNNKNQLNTVAQIQTCASAQSGCVNYSAYSSCKYSLNRTKCIFQWSIGGSSLPTTGICNDLCSSFSSQISCQANSKYCQWISSLCTSHLINCSDYLLADCDTAITRSGTKCTIDTSAQCVQRICQNYKNGTSRIPNNQSDCDNWLDNCVFIGNKCIDACQLASFSSVSITQCEQYRPNKVCTIGDEPKCGSFVQYCSQAQQSQCYFDANKKKCYWNTVFQQCFELNSCGIIDTSNNTHIKCNTLLSTCTVNDSQNGCIELKDCHQYYNSYQCYFNRNYDPCIWDIDKCITIQCNYYLSESICENSTLNTKCIWDHINLKCIVLDCNNIILDQNHSCLDYTKYCINESCKTIECEDFQYDNENQCQQIFTDKHCISDGQTCLQRLNCQDCHYQICCNFDRNLNDCIWISGQCYDRNCNSIPIIPFTYDECVAVQIECTIKSQGGCQLKTNCNFYKDESECLIDLNGYNCIWEQSLQQCFSDMCQNLCGDGIVTYPYEECDDTNNLPYDGCYECKIQCSLGCLICESKVCLKCNPYGWIYNQNTQQCDSICGDGIITILEKCDDGNFIQYDGCYECDYQCSIECLNCYQGICQECPFGFYPHNSNCNTQCGDGIVIIEKEECDDSNLYNYDGCNNKCQIENNWKCIIQDQLSLCFQQDYPIPLLQMINNKPNHLLLAFTQPIMLSQSIYSSDDFIKSISISILKIDKKQFNFTLIPIIELSKELMDIQYTIDLQFQVSIKNPILNLSFDSYLVINELGNNPSSNVTIKLSNIEQLTNLQKIITDKATQFNSIVIYIIIGIAILSIFLGNFEIFWNLLDNLQQLSYIKYININYPINFQVFLAIFDLVSLQPLQNYLQLDQIFGQVMQQDPPTIQYNIGKFEFFETECFFGTNLQSFIIILLTSIINYWISKLFIKLLIKSKYSNLINHFDGFIKCAIQKLVTFLYSLQSLALLYIKSFFYKGLIRIYLSSYYDLTFSSLLQIVTFSQQSKLLQICSALSIVIFAFNFISILGFYSQSLISHKIIKLKMFFQGINTKSNKWNAQYQTILLIKKITFICALILLQVIPICQTLFISFQSVIFTLYIILSKPMYQSYENFKIIIFETSIYLNCILFLCHNMDYFYQYRIQIGWVNIILFSVNLIGCLIVDVLQQFKILKSKLCKPVSKVKKQINPNLFEMC</sequence>
<feature type="chain" id="PRO_5035773351" description="PSI domain-containing protein" evidence="6">
    <location>
        <begin position="21"/>
        <end position="2160"/>
    </location>
</feature>
<feature type="domain" description="PSI" evidence="7">
    <location>
        <begin position="1433"/>
        <end position="1483"/>
    </location>
</feature>
<dbReference type="InterPro" id="IPR016201">
    <property type="entry name" value="PSI"/>
</dbReference>
<feature type="domain" description="PSI" evidence="7">
    <location>
        <begin position="694"/>
        <end position="744"/>
    </location>
</feature>
<keyword evidence="5" id="KW-0472">Membrane</keyword>
<feature type="transmembrane region" description="Helical" evidence="5">
    <location>
        <begin position="2081"/>
        <end position="2104"/>
    </location>
</feature>
<feature type="signal peptide" evidence="6">
    <location>
        <begin position="1"/>
        <end position="20"/>
    </location>
</feature>
<keyword evidence="5" id="KW-0812">Transmembrane</keyword>
<feature type="transmembrane region" description="Helical" evidence="5">
    <location>
        <begin position="1973"/>
        <end position="1996"/>
    </location>
</feature>
<feature type="transmembrane region" description="Helical" evidence="5">
    <location>
        <begin position="1811"/>
        <end position="1831"/>
    </location>
</feature>
<organism evidence="8 9">
    <name type="scientific">Paramecium pentaurelia</name>
    <dbReference type="NCBI Taxonomy" id="43138"/>
    <lineage>
        <taxon>Eukaryota</taxon>
        <taxon>Sar</taxon>
        <taxon>Alveolata</taxon>
        <taxon>Ciliophora</taxon>
        <taxon>Intramacronucleata</taxon>
        <taxon>Oligohymenophorea</taxon>
        <taxon>Peniculida</taxon>
        <taxon>Parameciidae</taxon>
        <taxon>Paramecium</taxon>
    </lineage>
</organism>
<evidence type="ECO:0000256" key="2">
    <source>
        <dbReference type="ARBA" id="ARBA00022737"/>
    </source>
</evidence>
<protein>
    <recommendedName>
        <fullName evidence="7">PSI domain-containing protein</fullName>
    </recommendedName>
</protein>
<keyword evidence="3" id="KW-1015">Disulfide bond</keyword>
<evidence type="ECO:0000256" key="1">
    <source>
        <dbReference type="ARBA" id="ARBA00022729"/>
    </source>
</evidence>
<dbReference type="Pfam" id="PF01508">
    <property type="entry name" value="Paramecium_SA"/>
    <property type="match status" value="10"/>
</dbReference>
<feature type="domain" description="PSI" evidence="7">
    <location>
        <begin position="1045"/>
        <end position="1096"/>
    </location>
</feature>
<keyword evidence="9" id="KW-1185">Reference proteome</keyword>